<dbReference type="KEGG" id="dsc:ABOD76_22220"/>
<keyword evidence="1" id="KW-0614">Plasmid</keyword>
<geneLocation type="plasmid" evidence="1">
    <name>pDson05</name>
</geneLocation>
<dbReference type="EMBL" id="CP158301">
    <property type="protein sequence ID" value="XBV87568.1"/>
    <property type="molecule type" value="Genomic_DNA"/>
</dbReference>
<protein>
    <recommendedName>
        <fullName evidence="2">DUF403 domain-containing protein</fullName>
    </recommendedName>
</protein>
<name>A0AAU7UFL3_9DEIO</name>
<gene>
    <name evidence="1" type="ORF">ABOD76_22220</name>
</gene>
<organism evidence="1">
    <name type="scientific">Deinococcus sonorensis KR-87</name>
    <dbReference type="NCBI Taxonomy" id="694439"/>
    <lineage>
        <taxon>Bacteria</taxon>
        <taxon>Thermotogati</taxon>
        <taxon>Deinococcota</taxon>
        <taxon>Deinococci</taxon>
        <taxon>Deinococcales</taxon>
        <taxon>Deinococcaceae</taxon>
        <taxon>Deinococcus</taxon>
    </lineage>
</organism>
<reference evidence="1" key="1">
    <citation type="submission" date="2024-06" db="EMBL/GenBank/DDBJ databases">
        <title>Draft Genome Sequence of Deinococcus sonorensis Type Strain KR-87, a Biofilm Producing Representative of the Genus Deinococcus.</title>
        <authorList>
            <person name="Boren L.S."/>
            <person name="Grosso R.A."/>
            <person name="Hugenberg-Cox A.N."/>
            <person name="Hill J.T.E."/>
            <person name="Albert C.M."/>
            <person name="Tuohy J.M."/>
        </authorList>
    </citation>
    <scope>NUCLEOTIDE SEQUENCE</scope>
    <source>
        <strain evidence="1">KR-87</strain>
        <plasmid evidence="1">pDson05</plasmid>
    </source>
</reference>
<evidence type="ECO:0008006" key="2">
    <source>
        <dbReference type="Google" id="ProtNLM"/>
    </source>
</evidence>
<dbReference type="AlphaFoldDB" id="A0AAU7UFL3"/>
<evidence type="ECO:0000313" key="1">
    <source>
        <dbReference type="EMBL" id="XBV87568.1"/>
    </source>
</evidence>
<dbReference type="RefSeq" id="WP_350245717.1">
    <property type="nucleotide sequence ID" value="NZ_CP158301.1"/>
</dbReference>
<proteinExistence type="predicted"/>
<sequence>MSKFGEEVFMGLCCAGSQGEPSDADTCRRIGGDYHEKSTESCISTCAFLGALHDYVDKTTNSDPVVLLAMGGTYSTLYDFRDHVLKRCEVGRKVLSLYREHSARAIALLLHEPELLVETLRAFLMVASFSREIVRVAHGARGADDPERRLNRKMYKLVEKVGQGLREVGAGELDEPVDYALAMFHKMIEMTPEDVFASLRVD</sequence>
<accession>A0AAU7UFL3</accession>